<dbReference type="EMBL" id="BJNF01000067">
    <property type="protein sequence ID" value="GEC16475.1"/>
    <property type="molecule type" value="Genomic_DNA"/>
</dbReference>
<comment type="caution">
    <text evidence="2">The sequence shown here is derived from an EMBL/GenBank/DDBJ whole genome shotgun (WGS) entry which is preliminary data.</text>
</comment>
<dbReference type="Pfam" id="PF05729">
    <property type="entry name" value="NACHT"/>
    <property type="match status" value="1"/>
</dbReference>
<reference evidence="2 3" key="1">
    <citation type="submission" date="2019-06" db="EMBL/GenBank/DDBJ databases">
        <title>Whole genome shotgun sequence of Nitrobacter winogradskyi NBRC 14297.</title>
        <authorList>
            <person name="Hosoyama A."/>
            <person name="Uohara A."/>
            <person name="Ohji S."/>
            <person name="Ichikawa N."/>
        </authorList>
    </citation>
    <scope>NUCLEOTIDE SEQUENCE [LARGE SCALE GENOMIC DNA]</scope>
    <source>
        <strain evidence="2 3">NBRC 14297</strain>
    </source>
</reference>
<evidence type="ECO:0000259" key="1">
    <source>
        <dbReference type="PROSITE" id="PS50837"/>
    </source>
</evidence>
<proteinExistence type="predicted"/>
<gene>
    <name evidence="2" type="ORF">NWI01_23670</name>
</gene>
<dbReference type="SUPFAM" id="SSF52540">
    <property type="entry name" value="P-loop containing nucleoside triphosphate hydrolases"/>
    <property type="match status" value="1"/>
</dbReference>
<name>A0A4Y3WCW5_NITWI</name>
<protein>
    <recommendedName>
        <fullName evidence="1">NACHT domain-containing protein</fullName>
    </recommendedName>
</protein>
<feature type="domain" description="NACHT" evidence="1">
    <location>
        <begin position="101"/>
        <end position="226"/>
    </location>
</feature>
<evidence type="ECO:0000313" key="3">
    <source>
        <dbReference type="Proteomes" id="UP000318825"/>
    </source>
</evidence>
<dbReference type="InterPro" id="IPR027417">
    <property type="entry name" value="P-loop_NTPase"/>
</dbReference>
<dbReference type="PROSITE" id="PS50837">
    <property type="entry name" value="NACHT"/>
    <property type="match status" value="1"/>
</dbReference>
<dbReference type="Gene3D" id="3.40.50.300">
    <property type="entry name" value="P-loop containing nucleotide triphosphate hydrolases"/>
    <property type="match status" value="1"/>
</dbReference>
<sequence>MVYTEYESLLNTGSVDGIWLIARKGFSPDAKHLANAKIGFKLFTIDQFEERQFGFSRYVRQLIEIFREQDLNSYYIQQRVSNDEGLIERVHKWIEDGEGGKPLAILGGYGMGKTSFCKYLIYELGTAYLNDVTKRVPIYVRLSEIAKEQELEGLLGKMLAARYRLSAYHFHDIMKLNRRGKFVFIFDGFDEMKHALSWDLFKFNFGEINRAVVENSRVVVAGRPNAFLSDQEHSWALRGTRISGEQTIRLPGSPEYIELTIQPFSKIEAQQFLRRYLTQHLTKSGENIDGISKEWVESRVREFESITHQDDFKRPVHLKIFADIATNRDVGLKDFSVYELYEIATKLTIDREMQKTERLPIDGEKRSKFLQDVAWWLWEKDGGRSLSFNPREVPTTILRRIISAEHESSDDGLLREMFSGAFIERKFGDNFYFAHRSFLEFFIAKKFENAEKSGLTLGTIDATINIEIVDFLRSGEHFSRFVEFALDQMRRYTGELKLMLLNVMHDFMTSTGYDKGQLMNQQHIDLLFKSLPLYDVTNEASVLATLRTLVESDLPMRASEGGMHERGINALYFIVDAIIFNLNKIEFREVTFDTIRELMSQVSFAHLRKVKRAGGELRSAVRRANFSEFLIINCCRATAHNGPDGTPQLLVDFGRILNEIYETRRPKIVVANRTFPLDVGRFAIELPFMEFSMTPADWSLLIEGLR</sequence>
<accession>A0A4Y3WCW5</accession>
<dbReference type="InterPro" id="IPR007111">
    <property type="entry name" value="NACHT_NTPase"/>
</dbReference>
<organism evidence="2 3">
    <name type="scientific">Nitrobacter winogradskyi</name>
    <name type="common">Nitrobacter agilis</name>
    <dbReference type="NCBI Taxonomy" id="913"/>
    <lineage>
        <taxon>Bacteria</taxon>
        <taxon>Pseudomonadati</taxon>
        <taxon>Pseudomonadota</taxon>
        <taxon>Alphaproteobacteria</taxon>
        <taxon>Hyphomicrobiales</taxon>
        <taxon>Nitrobacteraceae</taxon>
        <taxon>Nitrobacter</taxon>
    </lineage>
</organism>
<evidence type="ECO:0000313" key="2">
    <source>
        <dbReference type="EMBL" id="GEC16475.1"/>
    </source>
</evidence>
<dbReference type="AlphaFoldDB" id="A0A4Y3WCW5"/>
<dbReference type="Proteomes" id="UP000318825">
    <property type="component" value="Unassembled WGS sequence"/>
</dbReference>